<dbReference type="InterPro" id="IPR036179">
    <property type="entry name" value="Ig-like_dom_sf"/>
</dbReference>
<dbReference type="InterPro" id="IPR003599">
    <property type="entry name" value="Ig_sub"/>
</dbReference>
<dbReference type="PANTHER" id="PTHR45080">
    <property type="entry name" value="CONTACTIN 5"/>
    <property type="match status" value="1"/>
</dbReference>
<dbReference type="Pfam" id="PF07679">
    <property type="entry name" value="I-set"/>
    <property type="match status" value="1"/>
</dbReference>
<dbReference type="CDD" id="cd00096">
    <property type="entry name" value="Ig"/>
    <property type="match status" value="1"/>
</dbReference>
<feature type="chain" id="PRO_5041948058" evidence="4">
    <location>
        <begin position="20"/>
        <end position="152"/>
    </location>
</feature>
<evidence type="ECO:0000256" key="4">
    <source>
        <dbReference type="SAM" id="SignalP"/>
    </source>
</evidence>
<keyword evidence="6" id="KW-1185">Reference proteome</keyword>
<dbReference type="GO" id="GO:0043025">
    <property type="term" value="C:neuronal cell body"/>
    <property type="evidence" value="ECO:0007669"/>
    <property type="project" value="TreeGrafter"/>
</dbReference>
<dbReference type="SMART" id="SM00408">
    <property type="entry name" value="IGc2"/>
    <property type="match status" value="1"/>
</dbReference>
<dbReference type="Gene3D" id="2.60.40.10">
    <property type="entry name" value="Immunoglobulins"/>
    <property type="match status" value="1"/>
</dbReference>
<dbReference type="AlphaFoldDB" id="A0AAF3J7Q5"/>
<evidence type="ECO:0000256" key="3">
    <source>
        <dbReference type="ARBA" id="ARBA00023319"/>
    </source>
</evidence>
<dbReference type="FunFam" id="2.60.40.10:FF:000032">
    <property type="entry name" value="palladin isoform X1"/>
    <property type="match status" value="1"/>
</dbReference>
<evidence type="ECO:0000256" key="1">
    <source>
        <dbReference type="ARBA" id="ARBA00022737"/>
    </source>
</evidence>
<keyword evidence="4" id="KW-0732">Signal</keyword>
<accession>A0AAF3J7Q5</accession>
<dbReference type="InterPro" id="IPR003598">
    <property type="entry name" value="Ig_sub2"/>
</dbReference>
<dbReference type="Proteomes" id="UP000887575">
    <property type="component" value="Unassembled WGS sequence"/>
</dbReference>
<evidence type="ECO:0000259" key="5">
    <source>
        <dbReference type="PROSITE" id="PS50835"/>
    </source>
</evidence>
<dbReference type="SUPFAM" id="SSF48726">
    <property type="entry name" value="Immunoglobulin"/>
    <property type="match status" value="1"/>
</dbReference>
<evidence type="ECO:0000313" key="6">
    <source>
        <dbReference type="Proteomes" id="UP000887575"/>
    </source>
</evidence>
<evidence type="ECO:0000256" key="2">
    <source>
        <dbReference type="ARBA" id="ARBA00023157"/>
    </source>
</evidence>
<organism evidence="6 7">
    <name type="scientific">Mesorhabditis belari</name>
    <dbReference type="NCBI Taxonomy" id="2138241"/>
    <lineage>
        <taxon>Eukaryota</taxon>
        <taxon>Metazoa</taxon>
        <taxon>Ecdysozoa</taxon>
        <taxon>Nematoda</taxon>
        <taxon>Chromadorea</taxon>
        <taxon>Rhabditida</taxon>
        <taxon>Rhabditina</taxon>
        <taxon>Rhabditomorpha</taxon>
        <taxon>Rhabditoidea</taxon>
        <taxon>Rhabditidae</taxon>
        <taxon>Mesorhabditinae</taxon>
        <taxon>Mesorhabditis</taxon>
    </lineage>
</organism>
<reference evidence="7" key="1">
    <citation type="submission" date="2024-02" db="UniProtKB">
        <authorList>
            <consortium name="WormBaseParasite"/>
        </authorList>
    </citation>
    <scope>IDENTIFICATION</scope>
</reference>
<dbReference type="GO" id="GO:0030424">
    <property type="term" value="C:axon"/>
    <property type="evidence" value="ECO:0007669"/>
    <property type="project" value="TreeGrafter"/>
</dbReference>
<feature type="domain" description="Ig-like" evidence="5">
    <location>
        <begin position="40"/>
        <end position="149"/>
    </location>
</feature>
<sequence>MLLERLVILLAAMIVGTGGKGGRRGAKGKSKSNLQFAQIAEFSLISNQLADNRSAQIITGSHFNQSFRLGYKQVLICKAAGEPRPSIKWYKEGAEIHLKPNIHFYEKFLSENITWSKLEIDPATMGDQGIYTCVANNKYGVMSKNFKADYLL</sequence>
<dbReference type="PROSITE" id="PS50835">
    <property type="entry name" value="IG_LIKE"/>
    <property type="match status" value="1"/>
</dbReference>
<dbReference type="InterPro" id="IPR007110">
    <property type="entry name" value="Ig-like_dom"/>
</dbReference>
<evidence type="ECO:0000313" key="7">
    <source>
        <dbReference type="WBParaSite" id="MBELARI_LOCUS21475"/>
    </source>
</evidence>
<proteinExistence type="predicted"/>
<dbReference type="WBParaSite" id="MBELARI_LOCUS21475">
    <property type="protein sequence ID" value="MBELARI_LOCUS21475"/>
    <property type="gene ID" value="MBELARI_LOCUS21475"/>
</dbReference>
<dbReference type="GO" id="GO:0008046">
    <property type="term" value="F:axon guidance receptor activity"/>
    <property type="evidence" value="ECO:0007669"/>
    <property type="project" value="TreeGrafter"/>
</dbReference>
<dbReference type="GO" id="GO:0050808">
    <property type="term" value="P:synapse organization"/>
    <property type="evidence" value="ECO:0007669"/>
    <property type="project" value="TreeGrafter"/>
</dbReference>
<dbReference type="GO" id="GO:0007156">
    <property type="term" value="P:homophilic cell adhesion via plasma membrane adhesion molecules"/>
    <property type="evidence" value="ECO:0007669"/>
    <property type="project" value="TreeGrafter"/>
</dbReference>
<dbReference type="SMART" id="SM00409">
    <property type="entry name" value="IG"/>
    <property type="match status" value="1"/>
</dbReference>
<dbReference type="GO" id="GO:0005886">
    <property type="term" value="C:plasma membrane"/>
    <property type="evidence" value="ECO:0007669"/>
    <property type="project" value="TreeGrafter"/>
</dbReference>
<name>A0AAF3J7Q5_9BILA</name>
<feature type="signal peptide" evidence="4">
    <location>
        <begin position="1"/>
        <end position="19"/>
    </location>
</feature>
<dbReference type="InterPro" id="IPR050958">
    <property type="entry name" value="Cell_Adh-Cytoskel_Orgn"/>
</dbReference>
<keyword evidence="2" id="KW-1015">Disulfide bond</keyword>
<protein>
    <submittedName>
        <fullName evidence="7">Ig-like domain-containing protein</fullName>
    </submittedName>
</protein>
<keyword evidence="3" id="KW-0393">Immunoglobulin domain</keyword>
<dbReference type="InterPro" id="IPR013098">
    <property type="entry name" value="Ig_I-set"/>
</dbReference>
<dbReference type="PANTHER" id="PTHR45080:SF34">
    <property type="entry name" value="MYOSIN LIGHT CHAIN KINASE, SMOOTH MUSCLE-LIKE"/>
    <property type="match status" value="1"/>
</dbReference>
<dbReference type="InterPro" id="IPR013783">
    <property type="entry name" value="Ig-like_fold"/>
</dbReference>
<keyword evidence="1" id="KW-0677">Repeat</keyword>